<dbReference type="InterPro" id="IPR014710">
    <property type="entry name" value="RmlC-like_jellyroll"/>
</dbReference>
<dbReference type="PANTHER" id="PTHR33418:SF1">
    <property type="entry name" value="HELICASE-ASSOCIATED DOMAIN-CONTAINING PROTEIN"/>
    <property type="match status" value="1"/>
</dbReference>
<dbReference type="SUPFAM" id="SSF51182">
    <property type="entry name" value="RmlC-like cupins"/>
    <property type="match status" value="1"/>
</dbReference>
<dbReference type="Pfam" id="PF03457">
    <property type="entry name" value="HA"/>
    <property type="match status" value="2"/>
</dbReference>
<evidence type="ECO:0000313" key="3">
    <source>
        <dbReference type="Proteomes" id="UP000180043"/>
    </source>
</evidence>
<name>A0A1S1LIL1_MYCCH</name>
<dbReference type="InterPro" id="IPR011051">
    <property type="entry name" value="RmlC_Cupin_sf"/>
</dbReference>
<dbReference type="InterPro" id="IPR005114">
    <property type="entry name" value="Helicase_assoc"/>
</dbReference>
<evidence type="ECO:0000259" key="1">
    <source>
        <dbReference type="Pfam" id="PF03457"/>
    </source>
</evidence>
<gene>
    <name evidence="2" type="ORF">BKG82_26745</name>
</gene>
<sequence length="580" mass="64077">MDANLSDGAVQGSGFVTGSLASDASAMQRRGWVVGAFMDPGDARHCTDLEVKYGQFRRGQDPQHRAKVSSTTEFTLVLSGTVRAVVGSREMVLSQGDYVLIHPGTPNNTVLEVLADAIIFTVKAPSDPGAKQALAQGIQGKAAGVVSKTTRSRKPWGSVCLRCRHAGALHRLTDAAESIDGPYQCRDAQCRCEVHRHEHCFEELDERQFLKLFPDWPAPLERAGFSAHPGTAPGLKAGAVVDPVTLRSRLLDVLTRAGTDPLSTSEICERAGFSKFEQHSVVTPQLRRWTRRGLVTRLATRRGQEAAWRLDVDAAAAYIASLSAGARDKAGKSAWKPRSPGPSKHSEKWESGFEALKSYIEEHGKLPEALYVTAEGYQLGRWVHHQRGIYARGQLSSDRVRRLEEIDIWIWSQRDADWESSFEALKTFIRAHGQLPPSDYVTAEGYGLGVWTKKQRTKYAKGQLAQQHVDRLERLDVWTWTPEGGAVKANNVRARRAAAAESTRIAELGDLENYDIPAHLRAAAEARRDHPDQSFTYIAELLGVSKHVYSGRIRRFWQVAQIREMAGSAVSATDCEPKGI</sequence>
<dbReference type="AlphaFoldDB" id="A0A1S1LIL1"/>
<dbReference type="PANTHER" id="PTHR33418">
    <property type="entry name" value="HELICASE-ASSOCIATED"/>
    <property type="match status" value="1"/>
</dbReference>
<dbReference type="Proteomes" id="UP000180043">
    <property type="component" value="Unassembled WGS sequence"/>
</dbReference>
<feature type="domain" description="Helicase-associated" evidence="1">
    <location>
        <begin position="345"/>
        <end position="407"/>
    </location>
</feature>
<dbReference type="Gene3D" id="6.10.140.530">
    <property type="match status" value="2"/>
</dbReference>
<dbReference type="EMBL" id="MLIQ01000042">
    <property type="protein sequence ID" value="OHU47256.1"/>
    <property type="molecule type" value="Genomic_DNA"/>
</dbReference>
<proteinExistence type="predicted"/>
<evidence type="ECO:0000313" key="2">
    <source>
        <dbReference type="EMBL" id="OHU47256.1"/>
    </source>
</evidence>
<dbReference type="Gene3D" id="2.60.120.10">
    <property type="entry name" value="Jelly Rolls"/>
    <property type="match status" value="1"/>
</dbReference>
<organism evidence="2 3">
    <name type="scientific">Mycobacteroides chelonae</name>
    <name type="common">Mycobacterium chelonae</name>
    <dbReference type="NCBI Taxonomy" id="1774"/>
    <lineage>
        <taxon>Bacteria</taxon>
        <taxon>Bacillati</taxon>
        <taxon>Actinomycetota</taxon>
        <taxon>Actinomycetes</taxon>
        <taxon>Mycobacteriales</taxon>
        <taxon>Mycobacteriaceae</taxon>
        <taxon>Mycobacteroides</taxon>
    </lineage>
</organism>
<accession>A0A1S1LIL1</accession>
<comment type="caution">
    <text evidence="2">The sequence shown here is derived from an EMBL/GenBank/DDBJ whole genome shotgun (WGS) entry which is preliminary data.</text>
</comment>
<feature type="domain" description="Helicase-associated" evidence="1">
    <location>
        <begin position="415"/>
        <end position="476"/>
    </location>
</feature>
<protein>
    <recommendedName>
        <fullName evidence="1">Helicase-associated domain-containing protein</fullName>
    </recommendedName>
</protein>
<reference evidence="2 3" key="1">
    <citation type="submission" date="2016-10" db="EMBL/GenBank/DDBJ databases">
        <title>Evaluation of Human, Veterinary and Environmental Mycobacterium chelonae Isolates by Core Genome Phylogenomic Analysis, Targeted Gene Comparison, and Anti-microbial Susceptibility Patterns: A Tale of Mistaken Identities.</title>
        <authorList>
            <person name="Fogelson S.B."/>
            <person name="Camus A.C."/>
            <person name="Lorenz W."/>
            <person name="Vasireddy R."/>
            <person name="Vasireddy S."/>
            <person name="Smith T."/>
            <person name="Brown-Elliott B.A."/>
            <person name="Wallace R.J.Jr."/>
            <person name="Hasan N.A."/>
            <person name="Reischl U."/>
            <person name="Sanchez S."/>
        </authorList>
    </citation>
    <scope>NUCLEOTIDE SEQUENCE [LARGE SCALE GENOMIC DNA]</scope>
    <source>
        <strain evidence="2 3">15515</strain>
    </source>
</reference>